<dbReference type="Pfam" id="PF02138">
    <property type="entry name" value="Beach"/>
    <property type="match status" value="2"/>
</dbReference>
<dbReference type="InterPro" id="IPR000409">
    <property type="entry name" value="BEACH_dom"/>
</dbReference>
<dbReference type="Gene3D" id="2.130.10.10">
    <property type="entry name" value="YVTN repeat-like/Quinoprotein amine dehydrogenase"/>
    <property type="match status" value="1"/>
</dbReference>
<dbReference type="PANTHER" id="PTHR13743">
    <property type="entry name" value="BEIGE/BEACH-RELATED"/>
    <property type="match status" value="1"/>
</dbReference>
<feature type="domain" description="BEACH" evidence="3">
    <location>
        <begin position="1092"/>
        <end position="1430"/>
    </location>
</feature>
<keyword evidence="5" id="KW-1185">Reference proteome</keyword>
<dbReference type="InterPro" id="IPR036322">
    <property type="entry name" value="WD40_repeat_dom_sf"/>
</dbReference>
<dbReference type="CDD" id="cd06071">
    <property type="entry name" value="Beach"/>
    <property type="match status" value="1"/>
</dbReference>
<keyword evidence="1" id="KW-0853">WD repeat</keyword>
<dbReference type="InterPro" id="IPR015943">
    <property type="entry name" value="WD40/YVTN_repeat-like_dom_sf"/>
</dbReference>
<feature type="transmembrane region" description="Helical" evidence="2">
    <location>
        <begin position="1716"/>
        <end position="1734"/>
    </location>
</feature>
<dbReference type="SUPFAM" id="SSF81837">
    <property type="entry name" value="BEACH domain"/>
    <property type="match status" value="1"/>
</dbReference>
<organism evidence="5 6">
    <name type="scientific">Syphacia muris</name>
    <dbReference type="NCBI Taxonomy" id="451379"/>
    <lineage>
        <taxon>Eukaryota</taxon>
        <taxon>Metazoa</taxon>
        <taxon>Ecdysozoa</taxon>
        <taxon>Nematoda</taxon>
        <taxon>Chromadorea</taxon>
        <taxon>Rhabditida</taxon>
        <taxon>Spirurina</taxon>
        <taxon>Oxyuridomorpha</taxon>
        <taxon>Oxyuroidea</taxon>
        <taxon>Oxyuridae</taxon>
        <taxon>Syphacia</taxon>
    </lineage>
</organism>
<dbReference type="STRING" id="451379.A0A0N5AE21"/>
<dbReference type="PROSITE" id="PS51783">
    <property type="entry name" value="PH_BEACH"/>
    <property type="match status" value="1"/>
</dbReference>
<dbReference type="Gene3D" id="2.30.29.30">
    <property type="entry name" value="Pleckstrin-homology domain (PH domain)/Phosphotyrosine-binding domain (PTB)"/>
    <property type="match status" value="1"/>
</dbReference>
<proteinExistence type="predicted"/>
<dbReference type="SUPFAM" id="SSF50729">
    <property type="entry name" value="PH domain-like"/>
    <property type="match status" value="1"/>
</dbReference>
<protein>
    <submittedName>
        <fullName evidence="6">Non-specific serine/threonine protein kinase</fullName>
    </submittedName>
</protein>
<dbReference type="SMART" id="SM00320">
    <property type="entry name" value="WD40"/>
    <property type="match status" value="2"/>
</dbReference>
<feature type="domain" description="BEACH-type PH" evidence="4">
    <location>
        <begin position="980"/>
        <end position="1086"/>
    </location>
</feature>
<dbReference type="Pfam" id="PF14844">
    <property type="entry name" value="PH_BEACH"/>
    <property type="match status" value="1"/>
</dbReference>
<dbReference type="PROSITE" id="PS50197">
    <property type="entry name" value="BEACH"/>
    <property type="match status" value="1"/>
</dbReference>
<dbReference type="InterPro" id="IPR011993">
    <property type="entry name" value="PH-like_dom_sf"/>
</dbReference>
<dbReference type="InterPro" id="IPR001680">
    <property type="entry name" value="WD40_rpt"/>
</dbReference>
<dbReference type="WBParaSite" id="SMUV_0000245801-mRNA-1">
    <property type="protein sequence ID" value="SMUV_0000245801-mRNA-1"/>
    <property type="gene ID" value="SMUV_0000245801"/>
</dbReference>
<dbReference type="InterPro" id="IPR050865">
    <property type="entry name" value="BEACH_Domain"/>
</dbReference>
<evidence type="ECO:0000256" key="1">
    <source>
        <dbReference type="PROSITE-ProRule" id="PRU00221"/>
    </source>
</evidence>
<dbReference type="InterPro" id="IPR036372">
    <property type="entry name" value="BEACH_dom_sf"/>
</dbReference>
<evidence type="ECO:0000259" key="4">
    <source>
        <dbReference type="PROSITE" id="PS51783"/>
    </source>
</evidence>
<dbReference type="InterPro" id="IPR023362">
    <property type="entry name" value="PH-BEACH_dom"/>
</dbReference>
<dbReference type="PROSITE" id="PS50082">
    <property type="entry name" value="WD_REPEATS_2"/>
    <property type="match status" value="1"/>
</dbReference>
<evidence type="ECO:0000259" key="3">
    <source>
        <dbReference type="PROSITE" id="PS50197"/>
    </source>
</evidence>
<accession>A0A0N5AE21</accession>
<evidence type="ECO:0000313" key="5">
    <source>
        <dbReference type="Proteomes" id="UP000046393"/>
    </source>
</evidence>
<feature type="repeat" description="WD" evidence="1">
    <location>
        <begin position="1597"/>
        <end position="1638"/>
    </location>
</feature>
<evidence type="ECO:0000313" key="6">
    <source>
        <dbReference type="WBParaSite" id="SMUV_0000245801-mRNA-1"/>
    </source>
</evidence>
<keyword evidence="2" id="KW-1133">Transmembrane helix</keyword>
<feature type="transmembrane region" description="Helical" evidence="2">
    <location>
        <begin position="1754"/>
        <end position="1775"/>
    </location>
</feature>
<dbReference type="Proteomes" id="UP000046393">
    <property type="component" value="Unplaced"/>
</dbReference>
<sequence length="1825" mass="208467">MYLKFLGPLDEQASFALSSAPQTLDFYIAQNGCSSSVIPRNYSIYWKCDFIRKHNVTIQQCFYPFGSTRLLIYFLAHAVDNSSDCEVQAMALKLLLIYVRRGSLVRMEFSLSKGCDIILRCFSSPFARIGSSTVKVKRGGDRFEFWVELVEVISGCLLSSGFLLAQFNKAQLCRTKFLTHFLHACQRMSREIEDFPLASDDADKAVDYATKIVSNLIDSNKTVDNILLLWDFILLSHPAVDTYLNSKIRGHIDWIKTEYLKDDRQERVLGESVLARRLRDYACRLGKEKIAENWARKRSVVALRKLYEETVMSNDDNESTCNSEFFAARMTKNFIYLGIANILSNIIRDCTSSMIIDLFKTMTWHSICVLLTNQENEAFRDAVFFLLQNFMLRAPLNERQLFVKECGFAILGNQLRGYPVSTQIADSLFSLCCGTEVHIDEGLTDADARAVNVDQFNCFSFDAIFALWEESATLATVPIFWNISSAILKVLLIIFEHNSLLMQAMMDAQLCDVLVGVLRKIASVPVHGTKHCEMCQRMILLLECALLEIAKAENYSSERKIRKALCLVLNWWMDTLQTMFVDRELSPNHVSNVETLPGRSVSPMAALVYGSFTSLREKIASIGDQMECKYKWRVEFEPPSTAEIINRVLFGLSAISNLFIMIYPSDISVFNITMWSSFGGCWKEVLMSCRDRARFILSQLLAYFVFPAEEKLGSGSFTDSKQQMRDLILKRRLLVISMFANDILYNPMLKTLLDINLDYQYTMNLALHELATVEEIDQSSVDDIEKLIKFLRQLQIESPFANLSEERLLSLTTDEKLSLHSYLEARNNFLLTMRQKTSAIADDEQIYTEQLKQLAMSETCVVVDSQNLLRKKYVRDYREFEIKMLRADEILSELAVQFCHPEAACHDPFSWPQSWELDPTEGPNRERRRLTPVHLRFDRQFLLPQYEHKLRNRERLPPLSNLLCGRRSSTKEWNMMESLAPGERIITAKQATVVRSTVESQGEVLIGDKKFYFFGSGTRTTQKGIVQVGTIVLTWDYDQVIEVYKRHNFLKDRALEIFFADGQTYLIAFETVVVIRERDHFLNSLLSMDLPNLIYTPQNLQATTQLWREGSITNFEYLMQLNKLAGRSFNDLMQYPVFPFVLADYISETINLTDATIYRCLHLSLRFVHFMKMLFTGLFRCVTKCHRCFLFLSDLGRPMAIQNKNMEQHYLHNYTCLEQERERAFLTHSTTTLGPYHYGSHYSNSGIVVHYLVRLPPFTEIALEYQDNSFDIPDRLFNSIATTWRLSSSESTTDFKELIPEFFYCHEFLVNREGLNLGVRQNGDIVNDVILPKWCLGNPRLFILVHRQALESLFVTASLHLWIDLIFGFKQTGSAAVQAINVFHPATYRGGLSALESSEIDPISVDALETMVRTYGQMPTQLFLSPHLPHMTAKTVQLSAKKAVKSPISSVMRVRWGEFVGSPDSDFGEPVADLKQPPSLKFGHLSHLSSFSDNICYAYPDKTLLLPWIKTLRSKETRMVGLLSWRFSDFIARVCVLGLPTITWRNAIDLCNFQVTTAAFLPTDGLLFLALSGGVVRVYRICFEDEASWDCVFLRELFAHESGVTTISLSSEYAIAVTGCARGKVCVWDTNKLSYVRTIFFQSQFSVILSCVSATTGDIAVFLQSSRECFNGKEKKLNIVKLFTINGDLVGESEVEASVTAMTMTNLPEGTAVNCLVLGLESGIVRLVVFLNMWTMGHLTDFLDVNYMEPVVRLLLLLIFLWFTVFFTIFFSLSFCCRCTRLYACLSSGSIISWRGDSLNIKRSAKLVAVASNGSYEESFVDETE</sequence>
<keyword evidence="2" id="KW-0472">Membrane</keyword>
<evidence type="ECO:0000256" key="2">
    <source>
        <dbReference type="SAM" id="Phobius"/>
    </source>
</evidence>
<name>A0A0N5AE21_9BILA</name>
<dbReference type="PANTHER" id="PTHR13743:SF86">
    <property type="entry name" value="LYSOSOMAL-TRAFFICKING REGULATOR"/>
    <property type="match status" value="1"/>
</dbReference>
<dbReference type="Gene3D" id="1.10.1540.10">
    <property type="entry name" value="BEACH domain"/>
    <property type="match status" value="2"/>
</dbReference>
<reference evidence="6" key="1">
    <citation type="submission" date="2017-02" db="UniProtKB">
        <authorList>
            <consortium name="WormBaseParasite"/>
        </authorList>
    </citation>
    <scope>IDENTIFICATION</scope>
</reference>
<dbReference type="SUPFAM" id="SSF50978">
    <property type="entry name" value="WD40 repeat-like"/>
    <property type="match status" value="1"/>
</dbReference>
<dbReference type="SMART" id="SM01026">
    <property type="entry name" value="Beach"/>
    <property type="match status" value="1"/>
</dbReference>
<keyword evidence="2" id="KW-0812">Transmembrane</keyword>